<organism evidence="2 3">
    <name type="scientific">Xanthomarina spongicola</name>
    <dbReference type="NCBI Taxonomy" id="570520"/>
    <lineage>
        <taxon>Bacteria</taxon>
        <taxon>Pseudomonadati</taxon>
        <taxon>Bacteroidota</taxon>
        <taxon>Flavobacteriia</taxon>
        <taxon>Flavobacteriales</taxon>
        <taxon>Flavobacteriaceae</taxon>
        <taxon>Xanthomarina</taxon>
    </lineage>
</organism>
<keyword evidence="3" id="KW-1185">Reference proteome</keyword>
<dbReference type="AlphaFoldDB" id="A0A316DHT9"/>
<comment type="caution">
    <text evidence="2">The sequence shown here is derived from an EMBL/GenBank/DDBJ whole genome shotgun (WGS) entry which is preliminary data.</text>
</comment>
<reference evidence="2 3" key="1">
    <citation type="submission" date="2018-05" db="EMBL/GenBank/DDBJ databases">
        <title>Genomic Encyclopedia of Archaeal and Bacterial Type Strains, Phase II (KMG-II): from individual species to whole genera.</title>
        <authorList>
            <person name="Goeker M."/>
        </authorList>
    </citation>
    <scope>NUCLEOTIDE SEQUENCE [LARGE SCALE GENOMIC DNA]</scope>
    <source>
        <strain evidence="2 3">DSM 22637</strain>
    </source>
</reference>
<evidence type="ECO:0000313" key="2">
    <source>
        <dbReference type="EMBL" id="PWK17704.1"/>
    </source>
</evidence>
<dbReference type="RefSeq" id="WP_146192580.1">
    <property type="nucleotide sequence ID" value="NZ_QGGP01000007.1"/>
</dbReference>
<accession>A0A316DHT9</accession>
<feature type="chain" id="PRO_5016428868" evidence="1">
    <location>
        <begin position="21"/>
        <end position="82"/>
    </location>
</feature>
<name>A0A316DHT9_9FLAO</name>
<evidence type="ECO:0000313" key="3">
    <source>
        <dbReference type="Proteomes" id="UP000245430"/>
    </source>
</evidence>
<evidence type="ECO:0000256" key="1">
    <source>
        <dbReference type="SAM" id="SignalP"/>
    </source>
</evidence>
<dbReference type="OrthoDB" id="1448507at2"/>
<gene>
    <name evidence="2" type="ORF">LX78_02495</name>
</gene>
<proteinExistence type="predicted"/>
<feature type="signal peptide" evidence="1">
    <location>
        <begin position="1"/>
        <end position="20"/>
    </location>
</feature>
<protein>
    <submittedName>
        <fullName evidence="2">Uncharacterized protein</fullName>
    </submittedName>
</protein>
<dbReference type="Proteomes" id="UP000245430">
    <property type="component" value="Unassembled WGS sequence"/>
</dbReference>
<sequence>MKSFLILIAIVLLTTFQVNAQSNVEVLNPTIEVALNNNVEQIKLDSNKEITAKKKDILNAKIDSKLKGEVDLFFVADKSEIC</sequence>
<dbReference type="EMBL" id="QGGP01000007">
    <property type="protein sequence ID" value="PWK17704.1"/>
    <property type="molecule type" value="Genomic_DNA"/>
</dbReference>
<keyword evidence="1" id="KW-0732">Signal</keyword>